<dbReference type="AlphaFoldDB" id="A0A4Z1T936"/>
<keyword evidence="2" id="KW-0853">WD repeat</keyword>
<comment type="subcellular location">
    <subcellularLocation>
        <location evidence="1">Nucleus</location>
    </subcellularLocation>
</comment>
<dbReference type="InterPro" id="IPR036322">
    <property type="entry name" value="WD40_repeat_dom_sf"/>
</dbReference>
<evidence type="ECO:0000256" key="3">
    <source>
        <dbReference type="ARBA" id="ARBA00022737"/>
    </source>
</evidence>
<dbReference type="InterPro" id="IPR012972">
    <property type="entry name" value="NLE"/>
</dbReference>
<evidence type="ECO:0000313" key="8">
    <source>
        <dbReference type="Proteomes" id="UP000315496"/>
    </source>
</evidence>
<dbReference type="OrthoDB" id="10251381at2759"/>
<dbReference type="InterPro" id="IPR015943">
    <property type="entry name" value="WD40/YVTN_repeat-like_dom_sf"/>
</dbReference>
<keyword evidence="8" id="KW-1185">Reference proteome</keyword>
<sequence length="457" mass="50428">MADNPDTVLCRFVTRLPPQYTVPESSYAIPTDSTRLELSQLINVLIGTEEQRPFDFLIDGVFLYASLADQIALQGLRLEDVIEVEYILAQPPPTENVTLKVTDWVSTIIPDVDQTFQLSGGPISIAGTYDGSLTLFSFKPTEAMDDIVGTRLSAYKLFATPAKAICVTQYQDRPLVAVGGYEGRVFCCSVSSDSNTLVGELEYKPLESPILSLASTKAGGLLAIGTADGHVYLHDTMKVSTIERHRPKREEAAQEPFAKRAYTSQRIETEPERLNCAFGSHQRGSDQLIHPFMPNHEVNGLTITKDDACLAAGCSDGFIRVFDLRTKKPLTHILHTSACQCVKYMTTDVLAAGFHDNTLRLFDTRLSSPCVRTFVGHRASVMCLDIKEDSFISGSLAGDLSMWDPRSPIALWTIDCFYRALDHKKDQSRLLACAFAKGPAILHGGSDRHVTMRLLVQ</sequence>
<dbReference type="VEuPathDB" id="GiardiaDB:GMRT_22688"/>
<dbReference type="GO" id="GO:0005634">
    <property type="term" value="C:nucleus"/>
    <property type="evidence" value="ECO:0007669"/>
    <property type="project" value="UniProtKB-SubCell"/>
</dbReference>
<evidence type="ECO:0000256" key="5">
    <source>
        <dbReference type="SAM" id="MobiDB-lite"/>
    </source>
</evidence>
<evidence type="ECO:0000256" key="2">
    <source>
        <dbReference type="ARBA" id="ARBA00022574"/>
    </source>
</evidence>
<keyword evidence="4" id="KW-0539">Nucleus</keyword>
<keyword evidence="3" id="KW-0677">Repeat</keyword>
<evidence type="ECO:0000313" key="7">
    <source>
        <dbReference type="EMBL" id="TNJ29021.1"/>
    </source>
</evidence>
<dbReference type="SMART" id="SM00320">
    <property type="entry name" value="WD40"/>
    <property type="match status" value="4"/>
</dbReference>
<feature type="region of interest" description="Disordered" evidence="5">
    <location>
        <begin position="245"/>
        <end position="264"/>
    </location>
</feature>
<dbReference type="EMBL" id="VDLU01000002">
    <property type="protein sequence ID" value="TNJ29021.1"/>
    <property type="molecule type" value="Genomic_DNA"/>
</dbReference>
<dbReference type="Gene3D" id="2.130.10.10">
    <property type="entry name" value="YVTN repeat-like/Quinoprotein amine dehydrogenase"/>
    <property type="match status" value="1"/>
</dbReference>
<feature type="domain" description="NLE" evidence="6">
    <location>
        <begin position="8"/>
        <end position="69"/>
    </location>
</feature>
<reference evidence="7 8" key="1">
    <citation type="submission" date="2019-05" db="EMBL/GenBank/DDBJ databases">
        <title>The compact genome of Giardia muris reveals important steps in the evolution of intestinal protozoan parasites.</title>
        <authorList>
            <person name="Xu F."/>
            <person name="Jimenez-Gonzalez A."/>
            <person name="Einarsson E."/>
            <person name="Astvaldsson A."/>
            <person name="Peirasmaki D."/>
            <person name="Eckmann L."/>
            <person name="Andersson J.O."/>
            <person name="Svard S.G."/>
            <person name="Jerlstrom-Hultqvist J."/>
        </authorList>
    </citation>
    <scope>NUCLEOTIDE SEQUENCE [LARGE SCALE GENOMIC DNA]</scope>
    <source>
        <strain evidence="7 8">Roberts-Thomson</strain>
    </source>
</reference>
<dbReference type="Pfam" id="PF08154">
    <property type="entry name" value="NLE"/>
    <property type="match status" value="1"/>
</dbReference>
<organism evidence="7 8">
    <name type="scientific">Giardia muris</name>
    <dbReference type="NCBI Taxonomy" id="5742"/>
    <lineage>
        <taxon>Eukaryota</taxon>
        <taxon>Metamonada</taxon>
        <taxon>Diplomonadida</taxon>
        <taxon>Hexamitidae</taxon>
        <taxon>Giardiinae</taxon>
        <taxon>Giardia</taxon>
    </lineage>
</organism>
<dbReference type="PANTHER" id="PTHR19855">
    <property type="entry name" value="WD40 REPEAT PROTEIN 12, 37"/>
    <property type="match status" value="1"/>
</dbReference>
<protein>
    <submittedName>
        <fullName evidence="7">Transducin</fullName>
    </submittedName>
</protein>
<dbReference type="Pfam" id="PF00400">
    <property type="entry name" value="WD40"/>
    <property type="match status" value="2"/>
</dbReference>
<dbReference type="SUPFAM" id="SSF50978">
    <property type="entry name" value="WD40 repeat-like"/>
    <property type="match status" value="1"/>
</dbReference>
<dbReference type="InterPro" id="IPR001680">
    <property type="entry name" value="WD40_rpt"/>
</dbReference>
<dbReference type="PANTHER" id="PTHR19855:SF11">
    <property type="entry name" value="RIBOSOME BIOGENESIS PROTEIN WDR12"/>
    <property type="match status" value="1"/>
</dbReference>
<evidence type="ECO:0000256" key="4">
    <source>
        <dbReference type="ARBA" id="ARBA00023242"/>
    </source>
</evidence>
<comment type="caution">
    <text evidence="7">The sequence shown here is derived from an EMBL/GenBank/DDBJ whole genome shotgun (WGS) entry which is preliminary data.</text>
</comment>
<evidence type="ECO:0000256" key="1">
    <source>
        <dbReference type="ARBA" id="ARBA00004123"/>
    </source>
</evidence>
<evidence type="ECO:0000259" key="6">
    <source>
        <dbReference type="Pfam" id="PF08154"/>
    </source>
</evidence>
<accession>A0A4Z1T936</accession>
<name>A0A4Z1T936_GIAMU</name>
<proteinExistence type="predicted"/>
<gene>
    <name evidence="7" type="ORF">GMRT_22688</name>
</gene>
<dbReference type="Proteomes" id="UP000315496">
    <property type="component" value="Chromosome 2"/>
</dbReference>